<dbReference type="KEGG" id="hara:AArcS_1559"/>
<sequence length="370" mass="43269">MSSRGRSEDQILVDEQFKPLNSRQQDIYSAVLSRFKQYLETEGKNPKKGLGYSKVNERISRFHRVMKWVWNNETITTEFTTEDADIVNEALAEDSFRRMDGGRYAEGSKRKINDVIVNWFEFQGIDWDPETRFHDEPATENADPFRKSELQQLWQTSLTYKSVPSYNNLSPEDRDRWKAHIAQELGKPKVEVTPSDWDTLNKDWKVPSLVRTTRGAGWRPDLIGRMSVEWYDPEAQRIYIPEGEAPKNDDSWEQELSQEGAHALDNWLDQRANQEMYDGRDEIWLTREGNPYTSASLNDLLDNLVDEAGIDEGNRKIVWYSFRHSIGTYVYDKYKDRRVVAETLRQNSTAAADRYIHPLPELKQEVADLM</sequence>
<reference evidence="3" key="1">
    <citation type="submission" date="2020-11" db="EMBL/GenBank/DDBJ databases">
        <title>Carbohydrate-dependent, anaerobic sulfur respiration: A novel catabolism in halophilic archaea.</title>
        <authorList>
            <person name="Sorokin D.Y."/>
            <person name="Messina E."/>
            <person name="Smedile F."/>
            <person name="La Cono V."/>
            <person name="Hallsworth J.E."/>
            <person name="Yakimov M.M."/>
        </authorList>
    </citation>
    <scope>NUCLEOTIDE SEQUENCE</scope>
    <source>
        <strain evidence="3">AArc-S</strain>
    </source>
</reference>
<keyword evidence="1" id="KW-0233">DNA recombination</keyword>
<dbReference type="EMBL" id="CP064786">
    <property type="protein sequence ID" value="QSG02770.1"/>
    <property type="molecule type" value="Genomic_DNA"/>
</dbReference>
<dbReference type="SUPFAM" id="SSF56349">
    <property type="entry name" value="DNA breaking-rejoining enzymes"/>
    <property type="match status" value="1"/>
</dbReference>
<name>A0A897MKV2_9EURY</name>
<dbReference type="InterPro" id="IPR013762">
    <property type="entry name" value="Integrase-like_cat_sf"/>
</dbReference>
<dbReference type="Gene3D" id="1.10.443.10">
    <property type="entry name" value="Intergrase catalytic core"/>
    <property type="match status" value="1"/>
</dbReference>
<dbReference type="GO" id="GO:0006310">
    <property type="term" value="P:DNA recombination"/>
    <property type="evidence" value="ECO:0007669"/>
    <property type="project" value="UniProtKB-KW"/>
</dbReference>
<evidence type="ECO:0000256" key="1">
    <source>
        <dbReference type="ARBA" id="ARBA00023172"/>
    </source>
</evidence>
<feature type="domain" description="Tyr recombinase" evidence="2">
    <location>
        <begin position="140"/>
        <end position="368"/>
    </location>
</feature>
<dbReference type="InterPro" id="IPR011010">
    <property type="entry name" value="DNA_brk_join_enz"/>
</dbReference>
<dbReference type="PROSITE" id="PS51898">
    <property type="entry name" value="TYR_RECOMBINASE"/>
    <property type="match status" value="1"/>
</dbReference>
<dbReference type="CDD" id="cd00397">
    <property type="entry name" value="DNA_BRE_C"/>
    <property type="match status" value="1"/>
</dbReference>
<dbReference type="InterPro" id="IPR002104">
    <property type="entry name" value="Integrase_catalytic"/>
</dbReference>
<dbReference type="AlphaFoldDB" id="A0A897MKV2"/>
<protein>
    <submittedName>
        <fullName evidence="3">XerD/XerC family integrase</fullName>
    </submittedName>
</protein>
<proteinExistence type="predicted"/>
<dbReference type="Proteomes" id="UP000663586">
    <property type="component" value="Chromosome"/>
</dbReference>
<dbReference type="Pfam" id="PF00589">
    <property type="entry name" value="Phage_integrase"/>
    <property type="match status" value="1"/>
</dbReference>
<organism evidence="3 4">
    <name type="scientific">Natranaeroarchaeum sulfidigenes</name>
    <dbReference type="NCBI Taxonomy" id="2784880"/>
    <lineage>
        <taxon>Archaea</taxon>
        <taxon>Methanobacteriati</taxon>
        <taxon>Methanobacteriota</taxon>
        <taxon>Stenosarchaea group</taxon>
        <taxon>Halobacteria</taxon>
        <taxon>Halobacteriales</taxon>
        <taxon>Natronoarchaeaceae</taxon>
        <taxon>Natranaeroarchaeum</taxon>
    </lineage>
</organism>
<keyword evidence="4" id="KW-1185">Reference proteome</keyword>
<accession>A0A897MKV2</accession>
<evidence type="ECO:0000259" key="2">
    <source>
        <dbReference type="PROSITE" id="PS51898"/>
    </source>
</evidence>
<evidence type="ECO:0000313" key="3">
    <source>
        <dbReference type="EMBL" id="QSG02770.1"/>
    </source>
</evidence>
<dbReference type="GeneID" id="70684943"/>
<dbReference type="GO" id="GO:0003677">
    <property type="term" value="F:DNA binding"/>
    <property type="evidence" value="ECO:0007669"/>
    <property type="project" value="InterPro"/>
</dbReference>
<evidence type="ECO:0000313" key="4">
    <source>
        <dbReference type="Proteomes" id="UP000663586"/>
    </source>
</evidence>
<gene>
    <name evidence="3" type="primary">xerC5</name>
    <name evidence="3" type="ORF">AArcS_1559</name>
</gene>
<dbReference type="GO" id="GO:0015074">
    <property type="term" value="P:DNA integration"/>
    <property type="evidence" value="ECO:0007669"/>
    <property type="project" value="InterPro"/>
</dbReference>
<dbReference type="RefSeq" id="WP_238479912.1">
    <property type="nucleotide sequence ID" value="NZ_CP064786.1"/>
</dbReference>